<evidence type="ECO:0000313" key="3">
    <source>
        <dbReference type="EMBL" id="TXL63297.1"/>
    </source>
</evidence>
<evidence type="ECO:0008006" key="5">
    <source>
        <dbReference type="Google" id="ProtNLM"/>
    </source>
</evidence>
<sequence length="96" mass="10394">MRRPAPSMLALALVTVVLAGLVVGRVSAQADDSPTDHPPIVVPTSTVTPSPSPSPSADHDDDDDDDDDDYTRITPRPRDIDDDDDDHRGRDHPEDD</sequence>
<feature type="compositionally biased region" description="Acidic residues" evidence="1">
    <location>
        <begin position="59"/>
        <end position="69"/>
    </location>
</feature>
<accession>A0A5C8NQ97</accession>
<feature type="signal peptide" evidence="2">
    <location>
        <begin position="1"/>
        <end position="30"/>
    </location>
</feature>
<evidence type="ECO:0000313" key="4">
    <source>
        <dbReference type="Proteomes" id="UP000321571"/>
    </source>
</evidence>
<dbReference type="EMBL" id="VDUX01000001">
    <property type="protein sequence ID" value="TXL63297.1"/>
    <property type="molecule type" value="Genomic_DNA"/>
</dbReference>
<feature type="chain" id="PRO_5022818400" description="Small secreted hydrophilic protein" evidence="2">
    <location>
        <begin position="31"/>
        <end position="96"/>
    </location>
</feature>
<dbReference type="RefSeq" id="WP_147683778.1">
    <property type="nucleotide sequence ID" value="NZ_VDUX01000001.1"/>
</dbReference>
<protein>
    <recommendedName>
        <fullName evidence="5">Small secreted hydrophilic protein</fullName>
    </recommendedName>
</protein>
<evidence type="ECO:0000256" key="1">
    <source>
        <dbReference type="SAM" id="MobiDB-lite"/>
    </source>
</evidence>
<reference evidence="3 4" key="1">
    <citation type="submission" date="2019-06" db="EMBL/GenBank/DDBJ databases">
        <title>Aeromicrobium sp. nov., isolated from a maize field.</title>
        <authorList>
            <person name="Lin S.-Y."/>
            <person name="Tsai C.-F."/>
            <person name="Young C.-C."/>
        </authorList>
    </citation>
    <scope>NUCLEOTIDE SEQUENCE [LARGE SCALE GENOMIC DNA]</scope>
    <source>
        <strain evidence="3 4">CC-CFT486</strain>
    </source>
</reference>
<keyword evidence="4" id="KW-1185">Reference proteome</keyword>
<gene>
    <name evidence="3" type="ORF">FHP06_03465</name>
</gene>
<proteinExistence type="predicted"/>
<organism evidence="3 4">
    <name type="scientific">Aeromicrobium terrae</name>
    <dbReference type="NCBI Taxonomy" id="2498846"/>
    <lineage>
        <taxon>Bacteria</taxon>
        <taxon>Bacillati</taxon>
        <taxon>Actinomycetota</taxon>
        <taxon>Actinomycetes</taxon>
        <taxon>Propionibacteriales</taxon>
        <taxon>Nocardioidaceae</taxon>
        <taxon>Aeromicrobium</taxon>
    </lineage>
</organism>
<comment type="caution">
    <text evidence="3">The sequence shown here is derived from an EMBL/GenBank/DDBJ whole genome shotgun (WGS) entry which is preliminary data.</text>
</comment>
<dbReference type="Proteomes" id="UP000321571">
    <property type="component" value="Unassembled WGS sequence"/>
</dbReference>
<feature type="compositionally biased region" description="Basic and acidic residues" evidence="1">
    <location>
        <begin position="86"/>
        <end position="96"/>
    </location>
</feature>
<name>A0A5C8NQ97_9ACTN</name>
<keyword evidence="2" id="KW-0732">Signal</keyword>
<evidence type="ECO:0000256" key="2">
    <source>
        <dbReference type="SAM" id="SignalP"/>
    </source>
</evidence>
<feature type="region of interest" description="Disordered" evidence="1">
    <location>
        <begin position="27"/>
        <end position="96"/>
    </location>
</feature>
<dbReference type="AlphaFoldDB" id="A0A5C8NQ97"/>